<dbReference type="Proteomes" id="UP000567179">
    <property type="component" value="Unassembled WGS sequence"/>
</dbReference>
<dbReference type="AlphaFoldDB" id="A0A8H5AUF0"/>
<evidence type="ECO:0000313" key="2">
    <source>
        <dbReference type="Proteomes" id="UP000567179"/>
    </source>
</evidence>
<comment type="caution">
    <text evidence="1">The sequence shown here is derived from an EMBL/GenBank/DDBJ whole genome shotgun (WGS) entry which is preliminary data.</text>
</comment>
<keyword evidence="2" id="KW-1185">Reference proteome</keyword>
<accession>A0A8H5AUF0</accession>
<protein>
    <submittedName>
        <fullName evidence="1">Uncharacterized protein</fullName>
    </submittedName>
</protein>
<dbReference type="OrthoDB" id="19394at2759"/>
<dbReference type="EMBL" id="JAACJJ010000057">
    <property type="protein sequence ID" value="KAF5311028.1"/>
    <property type="molecule type" value="Genomic_DNA"/>
</dbReference>
<reference evidence="1 2" key="1">
    <citation type="journal article" date="2020" name="ISME J.">
        <title>Uncovering the hidden diversity of litter-decomposition mechanisms in mushroom-forming fungi.</title>
        <authorList>
            <person name="Floudas D."/>
            <person name="Bentzer J."/>
            <person name="Ahren D."/>
            <person name="Johansson T."/>
            <person name="Persson P."/>
            <person name="Tunlid A."/>
        </authorList>
    </citation>
    <scope>NUCLEOTIDE SEQUENCE [LARGE SCALE GENOMIC DNA]</scope>
    <source>
        <strain evidence="1 2">CBS 101986</strain>
    </source>
</reference>
<gene>
    <name evidence="1" type="ORF">D9619_008103</name>
</gene>
<evidence type="ECO:0000313" key="1">
    <source>
        <dbReference type="EMBL" id="KAF5311028.1"/>
    </source>
</evidence>
<name>A0A8H5AUF0_9AGAR</name>
<sequence>MDRLSDCGREYFDREYTMHFDNMFDSPSHRRFHHINQRLGQDCPRFTRYPIFTSWGAHRYQLEPWNDIRGVILLTPLKTLQWRNLFANPVPIETVNRFKFRPYSAISNYRRTNEEDGNRVEDEGAEDALLSGEGISATIELVNIKRNNFRVHAVNINVDTLKFAICGSNHSPLLQVPQTAADRFYQEADRQGALETERERKVLNASHLYSRSTPAFCSASVVSFAHPPGRSASLGRVAFVRGSDLEVRVRRSGSFGIRHVLALEGRGRGSDIAPIQLRTATFWLSRYSKPRINDFLPETDPESATSGHAEDS</sequence>
<proteinExistence type="predicted"/>
<organism evidence="1 2">
    <name type="scientific">Psilocybe cf. subviscida</name>
    <dbReference type="NCBI Taxonomy" id="2480587"/>
    <lineage>
        <taxon>Eukaryota</taxon>
        <taxon>Fungi</taxon>
        <taxon>Dikarya</taxon>
        <taxon>Basidiomycota</taxon>
        <taxon>Agaricomycotina</taxon>
        <taxon>Agaricomycetes</taxon>
        <taxon>Agaricomycetidae</taxon>
        <taxon>Agaricales</taxon>
        <taxon>Agaricineae</taxon>
        <taxon>Strophariaceae</taxon>
        <taxon>Psilocybe</taxon>
    </lineage>
</organism>